<evidence type="ECO:0000256" key="2">
    <source>
        <dbReference type="ARBA" id="ARBA00022801"/>
    </source>
</evidence>
<evidence type="ECO:0000313" key="7">
    <source>
        <dbReference type="Proteomes" id="UP001385951"/>
    </source>
</evidence>
<dbReference type="Gene3D" id="2.60.120.200">
    <property type="match status" value="1"/>
</dbReference>
<dbReference type="GO" id="GO:0005975">
    <property type="term" value="P:carbohydrate metabolic process"/>
    <property type="evidence" value="ECO:0007669"/>
    <property type="project" value="InterPro"/>
</dbReference>
<proteinExistence type="predicted"/>
<comment type="caution">
    <text evidence="6">The sequence shown here is derived from an EMBL/GenBank/DDBJ whole genome shotgun (WGS) entry which is preliminary data.</text>
</comment>
<dbReference type="PANTHER" id="PTHR10963:SF22">
    <property type="entry name" value="GLYCOSIDASE CRH2-RELATED"/>
    <property type="match status" value="1"/>
</dbReference>
<dbReference type="AlphaFoldDB" id="A0AAW0G4H4"/>
<dbReference type="Proteomes" id="UP001385951">
    <property type="component" value="Unassembled WGS sequence"/>
</dbReference>
<name>A0AAW0G4H4_9APHY</name>
<dbReference type="GO" id="GO:0016757">
    <property type="term" value="F:glycosyltransferase activity"/>
    <property type="evidence" value="ECO:0007669"/>
    <property type="project" value="TreeGrafter"/>
</dbReference>
<evidence type="ECO:0000259" key="5">
    <source>
        <dbReference type="PROSITE" id="PS51762"/>
    </source>
</evidence>
<accession>A0AAW0G4H4</accession>
<evidence type="ECO:0000256" key="3">
    <source>
        <dbReference type="ARBA" id="ARBA00023295"/>
    </source>
</evidence>
<dbReference type="SUPFAM" id="SSF49899">
    <property type="entry name" value="Concanavalin A-like lectins/glucanases"/>
    <property type="match status" value="1"/>
</dbReference>
<keyword evidence="1 4" id="KW-0732">Signal</keyword>
<evidence type="ECO:0000313" key="6">
    <source>
        <dbReference type="EMBL" id="KAK7687292.1"/>
    </source>
</evidence>
<organism evidence="6 7">
    <name type="scientific">Cerrena zonata</name>
    <dbReference type="NCBI Taxonomy" id="2478898"/>
    <lineage>
        <taxon>Eukaryota</taxon>
        <taxon>Fungi</taxon>
        <taxon>Dikarya</taxon>
        <taxon>Basidiomycota</taxon>
        <taxon>Agaricomycotina</taxon>
        <taxon>Agaricomycetes</taxon>
        <taxon>Polyporales</taxon>
        <taxon>Cerrenaceae</taxon>
        <taxon>Cerrena</taxon>
    </lineage>
</organism>
<dbReference type="InterPro" id="IPR050546">
    <property type="entry name" value="Glycosyl_Hydrlase_16"/>
</dbReference>
<dbReference type="PROSITE" id="PS51762">
    <property type="entry name" value="GH16_2"/>
    <property type="match status" value="1"/>
</dbReference>
<evidence type="ECO:0000256" key="1">
    <source>
        <dbReference type="ARBA" id="ARBA00022729"/>
    </source>
</evidence>
<dbReference type="PANTHER" id="PTHR10963">
    <property type="entry name" value="GLYCOSYL HYDROLASE-RELATED"/>
    <property type="match status" value="1"/>
</dbReference>
<keyword evidence="3" id="KW-0326">Glycosidase</keyword>
<dbReference type="EMBL" id="JASBNA010000014">
    <property type="protein sequence ID" value="KAK7687292.1"/>
    <property type="molecule type" value="Genomic_DNA"/>
</dbReference>
<keyword evidence="2" id="KW-0378">Hydrolase</keyword>
<dbReference type="GO" id="GO:0004553">
    <property type="term" value="F:hydrolase activity, hydrolyzing O-glycosyl compounds"/>
    <property type="evidence" value="ECO:0007669"/>
    <property type="project" value="InterPro"/>
</dbReference>
<dbReference type="Pfam" id="PF00722">
    <property type="entry name" value="Glyco_hydro_16"/>
    <property type="match status" value="1"/>
</dbReference>
<dbReference type="InterPro" id="IPR013320">
    <property type="entry name" value="ConA-like_dom_sf"/>
</dbReference>
<feature type="chain" id="PRO_5043776922" description="GH16 domain-containing protein" evidence="4">
    <location>
        <begin position="22"/>
        <end position="210"/>
    </location>
</feature>
<evidence type="ECO:0000256" key="4">
    <source>
        <dbReference type="SAM" id="SignalP"/>
    </source>
</evidence>
<sequence>MSGLYIKSLLVLCSLALVAQCLHVRSDSSCVPFSSSLNPSDVSGKDFSGNSPFVIVSPPGSAESSENGLELFLDKPSGTIQHKDNTNSKVAEGATVNSTFTIMHGKVTLELAGPAVAGVVTAAIMIAEQHDEIDVELAGGDPSHWQTNVFTQSPEDEEPLYGIFGQIEDYSRESSVDEFHKYTIDWNKDRIIWSVDGRPCADTASRGYTT</sequence>
<feature type="signal peptide" evidence="4">
    <location>
        <begin position="1"/>
        <end position="21"/>
    </location>
</feature>
<keyword evidence="7" id="KW-1185">Reference proteome</keyword>
<dbReference type="GO" id="GO:0031505">
    <property type="term" value="P:fungal-type cell wall organization"/>
    <property type="evidence" value="ECO:0007669"/>
    <property type="project" value="TreeGrafter"/>
</dbReference>
<reference evidence="6 7" key="1">
    <citation type="submission" date="2022-09" db="EMBL/GenBank/DDBJ databases">
        <authorList>
            <person name="Palmer J.M."/>
        </authorList>
    </citation>
    <scope>NUCLEOTIDE SEQUENCE [LARGE SCALE GENOMIC DNA]</scope>
    <source>
        <strain evidence="6 7">DSM 7382</strain>
    </source>
</reference>
<protein>
    <recommendedName>
        <fullName evidence="5">GH16 domain-containing protein</fullName>
    </recommendedName>
</protein>
<dbReference type="GO" id="GO:0009277">
    <property type="term" value="C:fungal-type cell wall"/>
    <property type="evidence" value="ECO:0007669"/>
    <property type="project" value="TreeGrafter"/>
</dbReference>
<feature type="domain" description="GH16" evidence="5">
    <location>
        <begin position="26"/>
        <end position="210"/>
    </location>
</feature>
<dbReference type="InterPro" id="IPR000757">
    <property type="entry name" value="Beta-glucanase-like"/>
</dbReference>
<gene>
    <name evidence="6" type="ORF">QCA50_009797</name>
</gene>